<comment type="subcellular location">
    <subcellularLocation>
        <location evidence="1">Chromosome</location>
    </subcellularLocation>
    <subcellularLocation>
        <location evidence="2">Cytoplasm</location>
        <location evidence="2">Cytoskeleton</location>
        <location evidence="2">Cilium axoneme</location>
    </subcellularLocation>
</comment>
<evidence type="ECO:0000256" key="9">
    <source>
        <dbReference type="ARBA" id="ARBA00022701"/>
    </source>
</evidence>
<evidence type="ECO:0000256" key="17">
    <source>
        <dbReference type="ARBA" id="ARBA00023212"/>
    </source>
</evidence>
<evidence type="ECO:0000313" key="24">
    <source>
        <dbReference type="EMBL" id="CAF1123894.1"/>
    </source>
</evidence>
<dbReference type="GO" id="GO:0005694">
    <property type="term" value="C:chromosome"/>
    <property type="evidence" value="ECO:0007669"/>
    <property type="project" value="UniProtKB-SubCell"/>
</dbReference>
<dbReference type="InterPro" id="IPR024317">
    <property type="entry name" value="Dynein_heavy_chain_D4_dom"/>
</dbReference>
<evidence type="ECO:0000256" key="13">
    <source>
        <dbReference type="ARBA" id="ARBA00023017"/>
    </source>
</evidence>
<dbReference type="Pfam" id="PF12774">
    <property type="entry name" value="AAA_6"/>
    <property type="match status" value="1"/>
</dbReference>
<feature type="region of interest" description="Disordered" evidence="20">
    <location>
        <begin position="455"/>
        <end position="487"/>
    </location>
</feature>
<feature type="coiled-coil region" evidence="19">
    <location>
        <begin position="2913"/>
        <end position="2975"/>
    </location>
</feature>
<gene>
    <name evidence="24" type="ORF">JYZ213_LOCUS22635</name>
</gene>
<dbReference type="Gene3D" id="1.10.472.130">
    <property type="match status" value="1"/>
</dbReference>
<dbReference type="Gene3D" id="6.10.140.1060">
    <property type="match status" value="1"/>
</dbReference>
<reference evidence="24" key="1">
    <citation type="submission" date="2021-02" db="EMBL/GenBank/DDBJ databases">
        <authorList>
            <person name="Nowell W R."/>
        </authorList>
    </citation>
    <scope>NUCLEOTIDE SEQUENCE</scope>
</reference>
<evidence type="ECO:0000256" key="16">
    <source>
        <dbReference type="ARBA" id="ARBA00023175"/>
    </source>
</evidence>
<feature type="compositionally biased region" description="Acidic residues" evidence="20">
    <location>
        <begin position="845"/>
        <end position="866"/>
    </location>
</feature>
<dbReference type="FunFam" id="1.10.472.130:FF:000001">
    <property type="entry name" value="Dynein, axonemal, heavy chain 9"/>
    <property type="match status" value="1"/>
</dbReference>
<organism evidence="24 25">
    <name type="scientific">Adineta steineri</name>
    <dbReference type="NCBI Taxonomy" id="433720"/>
    <lineage>
        <taxon>Eukaryota</taxon>
        <taxon>Metazoa</taxon>
        <taxon>Spiralia</taxon>
        <taxon>Gnathifera</taxon>
        <taxon>Rotifera</taxon>
        <taxon>Eurotatoria</taxon>
        <taxon>Bdelloidea</taxon>
        <taxon>Adinetida</taxon>
        <taxon>Adinetidae</taxon>
        <taxon>Adineta</taxon>
    </lineage>
</organism>
<dbReference type="Pfam" id="PF12777">
    <property type="entry name" value="MT"/>
    <property type="match status" value="1"/>
</dbReference>
<evidence type="ECO:0000256" key="1">
    <source>
        <dbReference type="ARBA" id="ARBA00004286"/>
    </source>
</evidence>
<dbReference type="FunFam" id="3.40.50.300:FF:000945">
    <property type="entry name" value="Dynein axonemal heavy chain 9"/>
    <property type="match status" value="1"/>
</dbReference>
<dbReference type="Pfam" id="PF00856">
    <property type="entry name" value="SET"/>
    <property type="match status" value="1"/>
</dbReference>
<evidence type="ECO:0000256" key="3">
    <source>
        <dbReference type="ARBA" id="ARBA00008887"/>
    </source>
</evidence>
<feature type="compositionally biased region" description="Polar residues" evidence="20">
    <location>
        <begin position="473"/>
        <end position="487"/>
    </location>
</feature>
<dbReference type="Gene3D" id="1.10.8.710">
    <property type="match status" value="1"/>
</dbReference>
<feature type="domain" description="Post-SET" evidence="23">
    <location>
        <begin position="993"/>
        <end position="1009"/>
    </location>
</feature>
<evidence type="ECO:0000256" key="20">
    <source>
        <dbReference type="SAM" id="MobiDB-lite"/>
    </source>
</evidence>
<keyword evidence="12" id="KW-0067">ATP-binding</keyword>
<feature type="compositionally biased region" description="Basic and acidic residues" evidence="20">
    <location>
        <begin position="886"/>
        <end position="898"/>
    </location>
</feature>
<dbReference type="FunFam" id="1.10.8.710:FF:000002">
    <property type="entry name" value="dynein heavy chain 17, axonemal"/>
    <property type="match status" value="1"/>
</dbReference>
<keyword evidence="10" id="KW-0677">Repeat</keyword>
<dbReference type="Pfam" id="PF05033">
    <property type="entry name" value="Pre-SET"/>
    <property type="match status" value="1"/>
</dbReference>
<name>A0A814QQY3_9BILA</name>
<dbReference type="Gene3D" id="3.40.50.300">
    <property type="entry name" value="P-loop containing nucleotide triphosphate hydrolases"/>
    <property type="match status" value="5"/>
</dbReference>
<dbReference type="PROSITE" id="PS50868">
    <property type="entry name" value="POST_SET"/>
    <property type="match status" value="1"/>
</dbReference>
<evidence type="ECO:0000256" key="11">
    <source>
        <dbReference type="ARBA" id="ARBA00022741"/>
    </source>
</evidence>
<dbReference type="InterPro" id="IPR003616">
    <property type="entry name" value="Post-SET_dom"/>
</dbReference>
<dbReference type="Pfam" id="PF17852">
    <property type="entry name" value="Dynein_AAA_lid"/>
    <property type="match status" value="1"/>
</dbReference>
<feature type="domain" description="SET" evidence="21">
    <location>
        <begin position="786"/>
        <end position="984"/>
    </location>
</feature>
<dbReference type="GO" id="GO:0045505">
    <property type="term" value="F:dynein intermediate chain binding"/>
    <property type="evidence" value="ECO:0007669"/>
    <property type="project" value="InterPro"/>
</dbReference>
<proteinExistence type="inferred from homology"/>
<evidence type="ECO:0000259" key="21">
    <source>
        <dbReference type="PROSITE" id="PS50280"/>
    </source>
</evidence>
<protein>
    <submittedName>
        <fullName evidence="24">Uncharacterized protein</fullName>
    </submittedName>
</protein>
<evidence type="ECO:0000256" key="12">
    <source>
        <dbReference type="ARBA" id="ARBA00022840"/>
    </source>
</evidence>
<keyword evidence="11" id="KW-0547">Nucleotide-binding</keyword>
<dbReference type="Pfam" id="PF12775">
    <property type="entry name" value="AAA_7"/>
    <property type="match status" value="1"/>
</dbReference>
<dbReference type="GO" id="GO:0005634">
    <property type="term" value="C:nucleus"/>
    <property type="evidence" value="ECO:0007669"/>
    <property type="project" value="InterPro"/>
</dbReference>
<keyword evidence="4" id="KW-0158">Chromosome</keyword>
<dbReference type="PROSITE" id="PS50867">
    <property type="entry name" value="PRE_SET"/>
    <property type="match status" value="1"/>
</dbReference>
<keyword evidence="6" id="KW-0489">Methyltransferase</keyword>
<dbReference type="InterPro" id="IPR035706">
    <property type="entry name" value="AAA_9"/>
</dbReference>
<dbReference type="FunFam" id="3.40.50.300:FF:000219">
    <property type="entry name" value="Dynein axonemal heavy chain 17"/>
    <property type="match status" value="1"/>
</dbReference>
<keyword evidence="15" id="KW-0969">Cilium</keyword>
<dbReference type="FunFam" id="1.10.8.1220:FF:000001">
    <property type="entry name" value="Dynein axonemal heavy chain 5"/>
    <property type="match status" value="1"/>
</dbReference>
<dbReference type="Gene3D" id="2.170.270.10">
    <property type="entry name" value="SET domain"/>
    <property type="match status" value="1"/>
</dbReference>
<dbReference type="Pfam" id="PF12780">
    <property type="entry name" value="AAA_8"/>
    <property type="match status" value="1"/>
</dbReference>
<dbReference type="GO" id="GO:0030286">
    <property type="term" value="C:dynein complex"/>
    <property type="evidence" value="ECO:0007669"/>
    <property type="project" value="UniProtKB-KW"/>
</dbReference>
<dbReference type="FunFam" id="3.40.50.300:FF:002141">
    <property type="entry name" value="Dynein heavy chain"/>
    <property type="match status" value="1"/>
</dbReference>
<dbReference type="GO" id="GO:0005524">
    <property type="term" value="F:ATP binding"/>
    <property type="evidence" value="ECO:0007669"/>
    <property type="project" value="UniProtKB-KW"/>
</dbReference>
<keyword evidence="18" id="KW-0966">Cell projection</keyword>
<dbReference type="FunFam" id="3.40.50.300:FF:000049">
    <property type="entry name" value="Dynein, axonemal, heavy chain 5"/>
    <property type="match status" value="1"/>
</dbReference>
<dbReference type="GO" id="GO:0003677">
    <property type="term" value="F:DNA binding"/>
    <property type="evidence" value="ECO:0007669"/>
    <property type="project" value="InterPro"/>
</dbReference>
<dbReference type="InterPro" id="IPR041589">
    <property type="entry name" value="DNAH3_AAA_lid_1"/>
</dbReference>
<dbReference type="GO" id="GO:0032259">
    <property type="term" value="P:methylation"/>
    <property type="evidence" value="ECO:0007669"/>
    <property type="project" value="UniProtKB-KW"/>
</dbReference>
<dbReference type="Gene3D" id="2.30.30.140">
    <property type="match status" value="1"/>
</dbReference>
<feature type="coiled-coil region" evidence="19">
    <location>
        <begin position="2330"/>
        <end position="2364"/>
    </location>
</feature>
<dbReference type="InterPro" id="IPR046341">
    <property type="entry name" value="SET_dom_sf"/>
</dbReference>
<keyword evidence="7" id="KW-0808">Transferase</keyword>
<dbReference type="GO" id="GO:0031514">
    <property type="term" value="C:motile cilium"/>
    <property type="evidence" value="ECO:0007669"/>
    <property type="project" value="UniProtKB-ARBA"/>
</dbReference>
<dbReference type="InterPro" id="IPR027417">
    <property type="entry name" value="P-loop_NTPase"/>
</dbReference>
<evidence type="ECO:0000256" key="7">
    <source>
        <dbReference type="ARBA" id="ARBA00022679"/>
    </source>
</evidence>
<feature type="coiled-coil region" evidence="19">
    <location>
        <begin position="2600"/>
        <end position="2648"/>
    </location>
</feature>
<keyword evidence="9" id="KW-0493">Microtubule</keyword>
<dbReference type="EMBL" id="CAJNOG010000258">
    <property type="protein sequence ID" value="CAF1123894.1"/>
    <property type="molecule type" value="Genomic_DNA"/>
</dbReference>
<dbReference type="InterPro" id="IPR007728">
    <property type="entry name" value="Pre-SET_dom"/>
</dbReference>
<keyword evidence="13" id="KW-0243">Dynein</keyword>
<evidence type="ECO:0000256" key="2">
    <source>
        <dbReference type="ARBA" id="ARBA00004430"/>
    </source>
</evidence>
<dbReference type="InterPro" id="IPR043157">
    <property type="entry name" value="Dynein_AAA1S"/>
</dbReference>
<evidence type="ECO:0000259" key="22">
    <source>
        <dbReference type="PROSITE" id="PS50867"/>
    </source>
</evidence>
<dbReference type="InterPro" id="IPR016177">
    <property type="entry name" value="DNA-bd_dom_sf"/>
</dbReference>
<dbReference type="Pfam" id="PF17857">
    <property type="entry name" value="AAA_lid_1"/>
    <property type="match status" value="1"/>
</dbReference>
<dbReference type="SMART" id="SM00317">
    <property type="entry name" value="SET"/>
    <property type="match status" value="1"/>
</dbReference>
<accession>A0A814QQY3</accession>
<keyword evidence="14 19" id="KW-0175">Coiled coil</keyword>
<dbReference type="PROSITE" id="PS50280">
    <property type="entry name" value="SET"/>
    <property type="match status" value="1"/>
</dbReference>
<dbReference type="InterPro" id="IPR026983">
    <property type="entry name" value="DHC"/>
</dbReference>
<dbReference type="GO" id="GO:0008270">
    <property type="term" value="F:zinc ion binding"/>
    <property type="evidence" value="ECO:0007669"/>
    <property type="project" value="InterPro"/>
</dbReference>
<feature type="region of interest" description="Disordered" evidence="20">
    <location>
        <begin position="845"/>
        <end position="908"/>
    </location>
</feature>
<dbReference type="PANTHER" id="PTHR45703">
    <property type="entry name" value="DYNEIN HEAVY CHAIN"/>
    <property type="match status" value="1"/>
</dbReference>
<dbReference type="InterPro" id="IPR001214">
    <property type="entry name" value="SET_dom"/>
</dbReference>
<dbReference type="Gene3D" id="1.20.920.20">
    <property type="match status" value="1"/>
</dbReference>
<evidence type="ECO:0000256" key="18">
    <source>
        <dbReference type="ARBA" id="ARBA00023273"/>
    </source>
</evidence>
<dbReference type="GO" id="GO:0005930">
    <property type="term" value="C:axoneme"/>
    <property type="evidence" value="ECO:0007669"/>
    <property type="project" value="UniProtKB-SubCell"/>
</dbReference>
<dbReference type="GO" id="GO:0007018">
    <property type="term" value="P:microtubule-based movement"/>
    <property type="evidence" value="ECO:0007669"/>
    <property type="project" value="InterPro"/>
</dbReference>
<evidence type="ECO:0000256" key="4">
    <source>
        <dbReference type="ARBA" id="ARBA00022454"/>
    </source>
</evidence>
<dbReference type="Gene3D" id="1.10.8.1220">
    <property type="match status" value="1"/>
</dbReference>
<evidence type="ECO:0000256" key="8">
    <source>
        <dbReference type="ARBA" id="ARBA00022691"/>
    </source>
</evidence>
<keyword evidence="5" id="KW-0963">Cytoplasm</keyword>
<keyword evidence="8" id="KW-0949">S-adenosyl-L-methionine</keyword>
<dbReference type="SUPFAM" id="SSF52540">
    <property type="entry name" value="P-loop containing nucleoside triphosphate hydrolases"/>
    <property type="match status" value="4"/>
</dbReference>
<dbReference type="PANTHER" id="PTHR45703:SF8">
    <property type="entry name" value="DYNEINS HEAVY CHAIN"/>
    <property type="match status" value="1"/>
</dbReference>
<dbReference type="InterPro" id="IPR024743">
    <property type="entry name" value="Dynein_HC_stalk"/>
</dbReference>
<evidence type="ECO:0000256" key="5">
    <source>
        <dbReference type="ARBA" id="ARBA00022490"/>
    </source>
</evidence>
<dbReference type="SUPFAM" id="SSF54171">
    <property type="entry name" value="DNA-binding domain"/>
    <property type="match status" value="1"/>
</dbReference>
<dbReference type="Gene3D" id="1.20.58.1120">
    <property type="match status" value="1"/>
</dbReference>
<evidence type="ECO:0000259" key="23">
    <source>
        <dbReference type="PROSITE" id="PS50868"/>
    </source>
</evidence>
<keyword evidence="17" id="KW-0206">Cytoskeleton</keyword>
<dbReference type="InterPro" id="IPR035699">
    <property type="entry name" value="AAA_6"/>
</dbReference>
<evidence type="ECO:0000256" key="10">
    <source>
        <dbReference type="ARBA" id="ARBA00022737"/>
    </source>
</evidence>
<dbReference type="SUPFAM" id="SSF82199">
    <property type="entry name" value="SET domain"/>
    <property type="match status" value="1"/>
</dbReference>
<dbReference type="Pfam" id="PF12781">
    <property type="entry name" value="AAA_9"/>
    <property type="match status" value="1"/>
</dbReference>
<dbReference type="Gene3D" id="1.10.287.2610">
    <property type="match status" value="1"/>
</dbReference>
<evidence type="ECO:0000256" key="15">
    <source>
        <dbReference type="ARBA" id="ARBA00023069"/>
    </source>
</evidence>
<feature type="domain" description="Pre-SET" evidence="22">
    <location>
        <begin position="697"/>
        <end position="783"/>
    </location>
</feature>
<dbReference type="GO" id="GO:0051959">
    <property type="term" value="F:dynein light intermediate chain binding"/>
    <property type="evidence" value="ECO:0007669"/>
    <property type="project" value="InterPro"/>
</dbReference>
<dbReference type="Proteomes" id="UP000663845">
    <property type="component" value="Unassembled WGS sequence"/>
</dbReference>
<feature type="compositionally biased region" description="Polar residues" evidence="20">
    <location>
        <begin position="872"/>
        <end position="882"/>
    </location>
</feature>
<comment type="caution">
    <text evidence="24">The sequence shown here is derived from an EMBL/GenBank/DDBJ whole genome shotgun (WGS) entry which is preliminary data.</text>
</comment>
<evidence type="ECO:0000256" key="14">
    <source>
        <dbReference type="ARBA" id="ARBA00023054"/>
    </source>
</evidence>
<evidence type="ECO:0000313" key="25">
    <source>
        <dbReference type="Proteomes" id="UP000663845"/>
    </source>
</evidence>
<keyword evidence="16" id="KW-0505">Motor protein</keyword>
<sequence length="3072" mass="350856">MPNEKQTFSSLRMDIKSVLRPFDDERQYLQKLRQSSTIEPILLRLFDLLKPEDYRLLFSTINRQKLDSKWLETFSKLCMQRYLDIDDIFFSDKILTNQLKPESNSKSILENYTNYLIENFKNFFTVHYFHAIIHELEELNHFKTEQITKQINKNNDIIQKLFLLFNNNPQFNDDSIIHLSSTPAQPIYLNYKVIHMVFLRTSVLIKNDGDLRLPLKGITTAFVADLKTTKIINILDETNNKSYDIPSKWLYFAKECDKNIILPLKLRVLIIDSQTGQYRFGLIGEEPGKNNNYRCLIFFTDDKTNISASYHDSSDIHVCLDQTFECENDFLNCYFKSYPERMMLRAKEDTIVKIRNINSTNKNSFIPATVIQIDCSMMLIELSNTKQRIWIYRGSTLIEQMNNYYLTQNKADTNGFSRHSARQHLSAKRSNAPEIICLNDQMRTKNVRTAEQVIDDIRPSKRKRVSSEHDSQKSLPIQTESRTLRSHQQNINSTTSLTDNAITSVPIRSNHISTNPKIIIDPLFLELTENFLFHYSKDFMPHYCSHKCVMHGEKFLYQLPRTMNPFLKPIACQWTILETIRIKKANDVRLKNKRSILIYRAPCGRKLFNESQVDTYLHETKSKLSIELFVFDSLVNIRQSYSSDGKIVKSDISNGQENVPISAVNEVDSEEPSPFTYRVERTPVEGVNMVTNEPTMTCCTCTDGCRNRAQCACWLRTLKYAELIGDERVKSMKAKHKSQSEILYQLGYGFRRLYKNAPGGIYECNSKCSCHRETCSNRVVQNGGIAQLQLFKTVGRGWGVRTLHDLPLGTFVSVYSGEIFTSEQADERGKLIGDEYQADLDFFENINDDSDDEDDSGANSDSDDNGDENKAPLSNTESSNRSRTLRPREIVNKKDTKKSSKTMLNKTDMNSTLNRTMLPEYDGVVYTLDAKLVGNIGRYFNHSCSPNIAVQNVFVDTHDIHFPWIGFFTMKTIRAGTELCWDYNYTVGEIAGRRMDCNCGASECRRRVLYKCENVNDFMWQCQLRHRWDEKEKDCFANICDAQFRYAHEYLGNQPRLVITPLTDRCYITLTQSLHLIMGGAPAGPAGTGKTETTKDLGRALGIMVYVFNCSEQMDYKSCGNIYKGLAQTGAWGCFDEFNRISVEVLSVIAVQVKSIQDAIREKKTRFTFMGEDIRLNRTVGLFITMNPGYAGRTELPENLKALFRPCAMVVPDFDLISEIMMVAEGFTDARLLARKFITLYSLCKELLSKQDHYDWGLRAIKSVLVVAGALRRSDPGRPEDQVLMRALRDFNIPKIVTDDMPVFMGLIGDLFPALDVPRKRNLDFEKLIKQATVDLKLQPEDSFILKVVQLQELFEVRHSVFIIGNAGTGKSQIWKVLNRTYFNQKRKPVAIDLNPKAVTNDELFGIINPATREWKDGLFSTTMRDLANLQSDGPKWIVLDGDIDPMWIESLNTVMDDNKVLTLASNERIPLNPTMRLLFEISHLRTATPATVSRAGILYINPADLGWNPQVATWIDTRELTSERANLTILFDKYVPMCLDAVKARFKKITPIVEGAHIHMLCRLLECMLTPANTPADCPKELIELYFVFACVWGFGSALFQDQLTDHRLEFSKWWLTEFKSVKFPAQGTVFDYYIDPESKKFEPWTKLVPKFVLDSEVPLQSVLVPTNETTRIRYFMDLLLEKGWPIMLVGGAGCGKTVLINDKLSSLNEDWLAVSVPFNFYTTSEMLQSILEKPLEKKAGRNYGPPGSKKIIYFIDDMNMPEVDQYYTCQPHTLLRQHLDYKHWYDRQKLTLKEIHNCQYVSAMNPTAGSFTIDTRLQRHFAVFAVSFPGMEALETIYVGILSQHLAEGFAQPVQKYTLNLVRGALELHRRITASFLPTAIKFHYIFNLRDLSNIFQAILFAKPEAIKTHNDLIRLYLHESERVYCDKLVDRTDIDTFVKLQRDVTKKSFEELDEDYVFKKPNIYCHFALGAVDRTDIDTFVKLQRDVTKKSFEELDEDYVFKKPNIYCHFALGVGDPKYMPIDNWAHLQKLLNDALDAYNELNAQMNLVLFEDAMTHICRINRILEAPRGNALLIGVGGSGKQSLARLAASISSLEVFQITLRKGYSIVDLKTDLASLYIKAGQKGIGTVFLMTDSQVADEKFLVLINDMLASGEIPGLFADDAIEEIIGGMRNEVKGAGIDDTRENIWRYFIEKVRRNLKVVLCFSPVGTTLRVRSRKFPAITNSTSIDWYHEWPEEALISVANRFVSDVDTLKPELKDSVSKFMAFVHKTVNEMSINYLLNDKRYNYTTPKSFLEQITLYKNLLSKQCRDLQDKIVRLESGLVKLQSCARQVDDLKEKLAAQEVELKQKNDDADKLIKVVSTETAKVTKEKEGAAVEQAKVMEIEKVVTVKAEDCQRDLARAMPALQAAQEALNTLDKTTKVTKEKEGAAVEQAKVMEIEKVVTVKAEDCQRDLARAMPALQAAQEALNTLDKTSLTEMKAFPAPPEAVLKVGAAVMCLLPPGGKIPRPNQRDWKACKASMGNVDQFLNALKTYDKEHIRDDMRREVKVYLDDPEFDPDKIRTKSAAAAGLSAWVINIISFYEVYCEVEPKRLALEKANAELKAARDKLDAVNKQVTNLEAALAKLTAEYEVAMAAKQKCQDEADHTAYTINLANRLVNGLASENVRWRESVAGYRKSEETTPGDVLLITAFVSYVGCFTKNYRVDLMENHWRPHLAALKVPIPVTPGIDPLTLVVDDAVVAGWNNEGLPSDRMSTENATVLTTCERWPLMIDPQLQGIKWIKQRYGERMKVIRLGQKGYLDKIEQAIAAGDILLIENIDESIEAVLDPLLGRNTIRKGRAIKLGDKEIEYHPDFRLILQTKLANPHYKPEMQAQTTLINFTVTKDGLEDQLLADVVAKERPDLERLKSDLTTQQNEFKITLKRLEDNLLARLSSAGSNFLGDTELVENLENTKRTATEIEEKVAEAKITSVKIDEARELYRPAAARASLIYFIMNDLCRIHPMYQFSLKAFKVVFAKSIEKAEPSEDVKARVHNLIDSITYFTFIYTTRGLFEKHKLIFTSQMSFL</sequence>
<evidence type="ECO:0000256" key="6">
    <source>
        <dbReference type="ARBA" id="ARBA00022603"/>
    </source>
</evidence>
<dbReference type="SMART" id="SM00468">
    <property type="entry name" value="PreSET"/>
    <property type="match status" value="1"/>
</dbReference>
<dbReference type="GO" id="GO:0042054">
    <property type="term" value="F:histone methyltransferase activity"/>
    <property type="evidence" value="ECO:0007669"/>
    <property type="project" value="InterPro"/>
</dbReference>
<dbReference type="Gene3D" id="1.20.920.30">
    <property type="match status" value="2"/>
</dbReference>
<dbReference type="GO" id="GO:0005874">
    <property type="term" value="C:microtubule"/>
    <property type="evidence" value="ECO:0007669"/>
    <property type="project" value="UniProtKB-KW"/>
</dbReference>
<comment type="similarity">
    <text evidence="3">Belongs to the dynein heavy chain family.</text>
</comment>
<evidence type="ECO:0000256" key="19">
    <source>
        <dbReference type="SAM" id="Coils"/>
    </source>
</evidence>
<feature type="compositionally biased region" description="Basic and acidic residues" evidence="20">
    <location>
        <begin position="455"/>
        <end position="472"/>
    </location>
</feature>
<feature type="non-terminal residue" evidence="24">
    <location>
        <position position="3072"/>
    </location>
</feature>
<dbReference type="InterPro" id="IPR041466">
    <property type="entry name" value="Dynein_AAA5_ext"/>
</dbReference>